<evidence type="ECO:0000313" key="13">
    <source>
        <dbReference type="EMBL" id="KAA8494838.1"/>
    </source>
</evidence>
<dbReference type="GO" id="GO:0007267">
    <property type="term" value="P:cell-cell signaling"/>
    <property type="evidence" value="ECO:0007669"/>
    <property type="project" value="InterPro"/>
</dbReference>
<evidence type="ECO:0000256" key="9">
    <source>
        <dbReference type="ARBA" id="ARBA00048348"/>
    </source>
</evidence>
<dbReference type="PROSITE" id="PS00162">
    <property type="entry name" value="ALPHA_CA_1"/>
    <property type="match status" value="1"/>
</dbReference>
<keyword evidence="6 10" id="KW-0479">Metal-binding</keyword>
<evidence type="ECO:0000256" key="8">
    <source>
        <dbReference type="ARBA" id="ARBA00023239"/>
    </source>
</evidence>
<dbReference type="GO" id="GO:0048731">
    <property type="term" value="P:system development"/>
    <property type="evidence" value="ECO:0007669"/>
    <property type="project" value="UniProtKB-ARBA"/>
</dbReference>
<dbReference type="InterPro" id="IPR001148">
    <property type="entry name" value="CA_dom"/>
</dbReference>
<feature type="signal peptide" evidence="10">
    <location>
        <begin position="1"/>
        <end position="21"/>
    </location>
</feature>
<organism evidence="13 14">
    <name type="scientific">Porphyridium purpureum</name>
    <name type="common">Red alga</name>
    <name type="synonym">Porphyridium cruentum</name>
    <dbReference type="NCBI Taxonomy" id="35688"/>
    <lineage>
        <taxon>Eukaryota</taxon>
        <taxon>Rhodophyta</taxon>
        <taxon>Bangiophyceae</taxon>
        <taxon>Porphyridiales</taxon>
        <taxon>Porphyridiaceae</taxon>
        <taxon>Porphyridium</taxon>
    </lineage>
</organism>
<dbReference type="PANTHER" id="PTHR18952">
    <property type="entry name" value="CARBONIC ANHYDRASE"/>
    <property type="match status" value="1"/>
</dbReference>
<dbReference type="GO" id="GO:0016539">
    <property type="term" value="P:intein-mediated protein splicing"/>
    <property type="evidence" value="ECO:0007669"/>
    <property type="project" value="InterPro"/>
</dbReference>
<dbReference type="GO" id="GO:0016540">
    <property type="term" value="P:protein autoprocessing"/>
    <property type="evidence" value="ECO:0007669"/>
    <property type="project" value="InterPro"/>
</dbReference>
<evidence type="ECO:0000256" key="10">
    <source>
        <dbReference type="RuleBase" id="RU367011"/>
    </source>
</evidence>
<gene>
    <name evidence="13" type="ORF">FVE85_3079</name>
</gene>
<reference evidence="14" key="1">
    <citation type="journal article" date="2019" name="Nat. Commun.">
        <title>Expansion of phycobilisome linker gene families in mesophilic red algae.</title>
        <authorList>
            <person name="Lee J."/>
            <person name="Kim D."/>
            <person name="Bhattacharya D."/>
            <person name="Yoon H.S."/>
        </authorList>
    </citation>
    <scope>NUCLEOTIDE SEQUENCE [LARGE SCALE GENOMIC DNA]</scope>
    <source>
        <strain evidence="14">CCMP 1328</strain>
    </source>
</reference>
<feature type="region of interest" description="Disordered" evidence="11">
    <location>
        <begin position="345"/>
        <end position="366"/>
    </location>
</feature>
<dbReference type="CDD" id="cd00081">
    <property type="entry name" value="Hint"/>
    <property type="match status" value="1"/>
</dbReference>
<evidence type="ECO:0000256" key="11">
    <source>
        <dbReference type="SAM" id="MobiDB-lite"/>
    </source>
</evidence>
<comment type="caution">
    <text evidence="13">The sequence shown here is derived from an EMBL/GenBank/DDBJ whole genome shotgun (WGS) entry which is preliminary data.</text>
</comment>
<evidence type="ECO:0000256" key="6">
    <source>
        <dbReference type="ARBA" id="ARBA00022723"/>
    </source>
</evidence>
<dbReference type="InterPro" id="IPR001767">
    <property type="entry name" value="Hedgehog_Hint"/>
</dbReference>
<dbReference type="InterPro" id="IPR023561">
    <property type="entry name" value="Carbonic_anhydrase_a-class"/>
</dbReference>
<protein>
    <recommendedName>
        <fullName evidence="4 10">Carbonic anhydrase</fullName>
        <ecNumber evidence="4 10">4.2.1.1</ecNumber>
    </recommendedName>
</protein>
<dbReference type="Gene3D" id="3.10.200.10">
    <property type="entry name" value="Alpha carbonic anhydrase"/>
    <property type="match status" value="1"/>
</dbReference>
<feature type="chain" id="PRO_5041236949" description="Carbonic anhydrase" evidence="10">
    <location>
        <begin position="22"/>
        <end position="553"/>
    </location>
</feature>
<dbReference type="InterPro" id="IPR018338">
    <property type="entry name" value="Carbonic_anhydrase_a-class_CS"/>
</dbReference>
<dbReference type="EMBL" id="VRMN01000004">
    <property type="protein sequence ID" value="KAA8494838.1"/>
    <property type="molecule type" value="Genomic_DNA"/>
</dbReference>
<evidence type="ECO:0000259" key="12">
    <source>
        <dbReference type="PROSITE" id="PS51144"/>
    </source>
</evidence>
<dbReference type="PROSITE" id="PS50817">
    <property type="entry name" value="INTEIN_N_TER"/>
    <property type="match status" value="1"/>
</dbReference>
<dbReference type="InterPro" id="IPR036398">
    <property type="entry name" value="CA_dom_sf"/>
</dbReference>
<dbReference type="EC" id="4.2.1.1" evidence="4 10"/>
<keyword evidence="5" id="KW-0217">Developmental protein</keyword>
<dbReference type="SUPFAM" id="SSF51069">
    <property type="entry name" value="Carbonic anhydrase"/>
    <property type="match status" value="1"/>
</dbReference>
<dbReference type="OrthoDB" id="5068at2759"/>
<sequence>MRKMTLTGLVFLVGLIATVQAVNLPQEVGTEVCCELQESASACLLPGEEEGTCRTASAESDECSTYVEISCTENAERCYKVSARNATGSVEECTVQNGVSLIPIWAGESIFTDWGYFGDSGPNQWGLGTGFELCGDGMEQSPINVIESNATAASISASIGDVAQHDNSLFEITQENYAPKYTCVQEGECGFVDWDDERFFLVQFHMHAMSENGVNGKSYPLEVHFVHSTEEGRLLVLGVLIETTADANSVVDPILNSTSVACDGGDECTVNFNPSQLYDAESGVWNWAGSLTTPPCSEEVTWFLQQNIAQVGYSQWQNYWDHIGGFPGNARPWQPLNSRQVVSITPAQSAPTPTPNPTEEQTEEDSDVCFPANAQVELSDGRAVRMDELQYGDHVRVKSGNTADAFSTVYFFGHRDSNKVAKFVRISLDDSELTVSPLHYVYVQAGSKMIPAAQVRVGDMMIDGAGHTHEVMDVRRVQELGVFNPHTEHGDIYVNNMKASSYTALVPPHLAHILLAPVRMIFSAFEKRALGSMFHADCPKWLRQMSIMTQSAQ</sequence>
<keyword evidence="14" id="KW-1185">Reference proteome</keyword>
<comment type="catalytic activity">
    <reaction evidence="9 10">
        <text>hydrogencarbonate + H(+) = CO2 + H2O</text>
        <dbReference type="Rhea" id="RHEA:10748"/>
        <dbReference type="ChEBI" id="CHEBI:15377"/>
        <dbReference type="ChEBI" id="CHEBI:15378"/>
        <dbReference type="ChEBI" id="CHEBI:16526"/>
        <dbReference type="ChEBI" id="CHEBI:17544"/>
        <dbReference type="EC" id="4.2.1.1"/>
    </reaction>
</comment>
<dbReference type="Gene3D" id="2.170.16.10">
    <property type="entry name" value="Hedgehog/Intein (Hint) domain"/>
    <property type="match status" value="1"/>
</dbReference>
<evidence type="ECO:0000256" key="2">
    <source>
        <dbReference type="ARBA" id="ARBA00002904"/>
    </source>
</evidence>
<dbReference type="GO" id="GO:0004089">
    <property type="term" value="F:carbonate dehydratase activity"/>
    <property type="evidence" value="ECO:0007669"/>
    <property type="project" value="UniProtKB-UniRule"/>
</dbReference>
<dbReference type="Pfam" id="PF01079">
    <property type="entry name" value="Hint"/>
    <property type="match status" value="1"/>
</dbReference>
<feature type="domain" description="Alpha-carbonic anhydrase" evidence="12">
    <location>
        <begin position="112"/>
        <end position="345"/>
    </location>
</feature>
<accession>A0A5J4YUG9</accession>
<dbReference type="SUPFAM" id="SSF51294">
    <property type="entry name" value="Hedgehog/intein (Hint) domain"/>
    <property type="match status" value="1"/>
</dbReference>
<dbReference type="InterPro" id="IPR001657">
    <property type="entry name" value="Hedgehog"/>
</dbReference>
<dbReference type="AlphaFoldDB" id="A0A5J4YUG9"/>
<evidence type="ECO:0000313" key="14">
    <source>
        <dbReference type="Proteomes" id="UP000324585"/>
    </source>
</evidence>
<dbReference type="SMART" id="SM01057">
    <property type="entry name" value="Carb_anhydrase"/>
    <property type="match status" value="1"/>
</dbReference>
<dbReference type="GO" id="GO:0008270">
    <property type="term" value="F:zinc ion binding"/>
    <property type="evidence" value="ECO:0007669"/>
    <property type="project" value="UniProtKB-UniRule"/>
</dbReference>
<dbReference type="PRINTS" id="PR00632">
    <property type="entry name" value="SONICHHOG"/>
</dbReference>
<dbReference type="PANTHER" id="PTHR18952:SF265">
    <property type="entry name" value="CARBONIC ANHYDRASE"/>
    <property type="match status" value="1"/>
</dbReference>
<dbReference type="InterPro" id="IPR036844">
    <property type="entry name" value="Hint_dom_sf"/>
</dbReference>
<keyword evidence="7 10" id="KW-0862">Zinc</keyword>
<dbReference type="InterPro" id="IPR006141">
    <property type="entry name" value="Intein_N"/>
</dbReference>
<dbReference type="PROSITE" id="PS51144">
    <property type="entry name" value="ALPHA_CA_2"/>
    <property type="match status" value="1"/>
</dbReference>
<name>A0A5J4YUG9_PORPP</name>
<dbReference type="Proteomes" id="UP000324585">
    <property type="component" value="Unassembled WGS sequence"/>
</dbReference>
<evidence type="ECO:0000256" key="4">
    <source>
        <dbReference type="ARBA" id="ARBA00012925"/>
    </source>
</evidence>
<dbReference type="InterPro" id="IPR041891">
    <property type="entry name" value="Alpha_CA_prokaryot-like"/>
</dbReference>
<keyword evidence="10" id="KW-0732">Signal</keyword>
<comment type="function">
    <text evidence="2 10">Reversible hydration of carbon dioxide.</text>
</comment>
<evidence type="ECO:0000256" key="5">
    <source>
        <dbReference type="ARBA" id="ARBA00022473"/>
    </source>
</evidence>
<evidence type="ECO:0000256" key="1">
    <source>
        <dbReference type="ARBA" id="ARBA00001947"/>
    </source>
</evidence>
<evidence type="ECO:0000256" key="7">
    <source>
        <dbReference type="ARBA" id="ARBA00022833"/>
    </source>
</evidence>
<proteinExistence type="inferred from homology"/>
<comment type="cofactor">
    <cofactor evidence="1 10">
        <name>Zn(2+)</name>
        <dbReference type="ChEBI" id="CHEBI:29105"/>
    </cofactor>
</comment>
<comment type="similarity">
    <text evidence="3 10">Belongs to the alpha-carbonic anhydrase family.</text>
</comment>
<keyword evidence="8 10" id="KW-0456">Lyase</keyword>
<dbReference type="CDD" id="cd03124">
    <property type="entry name" value="alpha_CA_prokaryotic_like"/>
    <property type="match status" value="1"/>
</dbReference>
<evidence type="ECO:0000256" key="3">
    <source>
        <dbReference type="ARBA" id="ARBA00010718"/>
    </source>
</evidence>
<dbReference type="Pfam" id="PF00194">
    <property type="entry name" value="Carb_anhydrase"/>
    <property type="match status" value="1"/>
</dbReference>